<name>A0A7J9DXY0_9ROSI</name>
<evidence type="ECO:0000256" key="2">
    <source>
        <dbReference type="SAM" id="MobiDB-lite"/>
    </source>
</evidence>
<feature type="compositionally biased region" description="Acidic residues" evidence="2">
    <location>
        <begin position="103"/>
        <end position="118"/>
    </location>
</feature>
<gene>
    <name evidence="4" type="ORF">Gotri_014772</name>
</gene>
<dbReference type="InterPro" id="IPR001878">
    <property type="entry name" value="Znf_CCHC"/>
</dbReference>
<keyword evidence="1" id="KW-0862">Zinc</keyword>
<dbReference type="EMBL" id="JABEZW010000005">
    <property type="protein sequence ID" value="MBA0765609.1"/>
    <property type="molecule type" value="Genomic_DNA"/>
</dbReference>
<evidence type="ECO:0000313" key="5">
    <source>
        <dbReference type="Proteomes" id="UP000593568"/>
    </source>
</evidence>
<accession>A0A7J9DXY0</accession>
<organism evidence="4 5">
    <name type="scientific">Gossypium trilobum</name>
    <dbReference type="NCBI Taxonomy" id="34281"/>
    <lineage>
        <taxon>Eukaryota</taxon>
        <taxon>Viridiplantae</taxon>
        <taxon>Streptophyta</taxon>
        <taxon>Embryophyta</taxon>
        <taxon>Tracheophyta</taxon>
        <taxon>Spermatophyta</taxon>
        <taxon>Magnoliopsida</taxon>
        <taxon>eudicotyledons</taxon>
        <taxon>Gunneridae</taxon>
        <taxon>Pentapetalae</taxon>
        <taxon>rosids</taxon>
        <taxon>malvids</taxon>
        <taxon>Malvales</taxon>
        <taxon>Malvaceae</taxon>
        <taxon>Malvoideae</taxon>
        <taxon>Gossypium</taxon>
    </lineage>
</organism>
<dbReference type="GO" id="GO:0008270">
    <property type="term" value="F:zinc ion binding"/>
    <property type="evidence" value="ECO:0007669"/>
    <property type="project" value="UniProtKB-KW"/>
</dbReference>
<feature type="compositionally biased region" description="Acidic residues" evidence="2">
    <location>
        <begin position="168"/>
        <end position="179"/>
    </location>
</feature>
<feature type="domain" description="CCHC-type" evidence="3">
    <location>
        <begin position="351"/>
        <end position="364"/>
    </location>
</feature>
<sequence length="372" mass="41670">MLNYWVKHKEIDLYVEHEIDTAIFANDDLMLTVATVEGVEGVEGLNGEGVEVAGSESGENLGGEGVEVVGSQGGEGGEVEGVDGLDASIEGLKESDEGLNSSVEEDGEEGVEDESDSDLENKNVYLMNVVYVSDGDDDEELQEARKKFEDEVPEEVGGDGLDDRVDREEEGNETEYFDSDDQRSLLGSDDDDNTDTCRRRKEFTILWDYADELRLKNLGRTIKMAVNRVMSESLPNFKRFYVCFEALERGWKEGCEPILGLDGCFLKGPFKDPDDYLHRYYQNETYMKACAYALQPINGSHEWRKFGIEPMLPPVEKTMSGRPKKNKRKVKNELKKVKPRQLNRAGLIMGCRTCGGEGHNRRSCLQPNTIGS</sequence>
<dbReference type="GO" id="GO:0003676">
    <property type="term" value="F:nucleic acid binding"/>
    <property type="evidence" value="ECO:0007669"/>
    <property type="project" value="InterPro"/>
</dbReference>
<keyword evidence="1" id="KW-0863">Zinc-finger</keyword>
<proteinExistence type="predicted"/>
<dbReference type="PROSITE" id="PS50158">
    <property type="entry name" value="ZF_CCHC"/>
    <property type="match status" value="1"/>
</dbReference>
<feature type="region of interest" description="Disordered" evidence="2">
    <location>
        <begin position="93"/>
        <end position="122"/>
    </location>
</feature>
<feature type="region of interest" description="Disordered" evidence="2">
    <location>
        <begin position="134"/>
        <end position="191"/>
    </location>
</feature>
<keyword evidence="1" id="KW-0479">Metal-binding</keyword>
<dbReference type="PANTHER" id="PTHR31973">
    <property type="entry name" value="POLYPROTEIN, PUTATIVE-RELATED"/>
    <property type="match status" value="1"/>
</dbReference>
<evidence type="ECO:0000313" key="4">
    <source>
        <dbReference type="EMBL" id="MBA0765609.1"/>
    </source>
</evidence>
<dbReference type="AlphaFoldDB" id="A0A7J9DXY0"/>
<evidence type="ECO:0000259" key="3">
    <source>
        <dbReference type="PROSITE" id="PS50158"/>
    </source>
</evidence>
<comment type="caution">
    <text evidence="4">The sequence shown here is derived from an EMBL/GenBank/DDBJ whole genome shotgun (WGS) entry which is preliminary data.</text>
</comment>
<protein>
    <recommendedName>
        <fullName evidence="3">CCHC-type domain-containing protein</fullName>
    </recommendedName>
</protein>
<dbReference type="PANTHER" id="PTHR31973:SF187">
    <property type="entry name" value="MUTATOR TRANSPOSASE MUDRA PROTEIN"/>
    <property type="match status" value="1"/>
</dbReference>
<keyword evidence="5" id="KW-1185">Reference proteome</keyword>
<reference evidence="4 5" key="1">
    <citation type="journal article" date="2019" name="Genome Biol. Evol.">
        <title>Insights into the evolution of the New World diploid cottons (Gossypium, subgenus Houzingenia) based on genome sequencing.</title>
        <authorList>
            <person name="Grover C.E."/>
            <person name="Arick M.A. 2nd"/>
            <person name="Thrash A."/>
            <person name="Conover J.L."/>
            <person name="Sanders W.S."/>
            <person name="Peterson D.G."/>
            <person name="Frelichowski J.E."/>
            <person name="Scheffler J.A."/>
            <person name="Scheffler B.E."/>
            <person name="Wendel J.F."/>
        </authorList>
    </citation>
    <scope>NUCLEOTIDE SEQUENCE [LARGE SCALE GENOMIC DNA]</scope>
    <source>
        <strain evidence="4">8</strain>
        <tissue evidence="4">Leaf</tissue>
    </source>
</reference>
<evidence type="ECO:0000256" key="1">
    <source>
        <dbReference type="PROSITE-ProRule" id="PRU00047"/>
    </source>
</evidence>
<dbReference type="Proteomes" id="UP000593568">
    <property type="component" value="Unassembled WGS sequence"/>
</dbReference>